<accession>A0A1U7MXT4</accession>
<protein>
    <recommendedName>
        <fullName evidence="1">Transposase DDE domain-containing protein</fullName>
    </recommendedName>
</protein>
<dbReference type="EMBL" id="MKZS01000001">
    <property type="protein sequence ID" value="OLT58517.1"/>
    <property type="molecule type" value="Genomic_DNA"/>
</dbReference>
<comment type="caution">
    <text evidence="2">The sequence shown here is derived from an EMBL/GenBank/DDBJ whole genome shotgun (WGS) entry which is preliminary data.</text>
</comment>
<dbReference type="Pfam" id="PF13751">
    <property type="entry name" value="DDE_Tnp_1_6"/>
    <property type="match status" value="1"/>
</dbReference>
<feature type="domain" description="Transposase DDE" evidence="1">
    <location>
        <begin position="8"/>
        <end position="117"/>
    </location>
</feature>
<organism evidence="2 3">
    <name type="scientific">Moorena bouillonii PNG</name>
    <dbReference type="NCBI Taxonomy" id="568701"/>
    <lineage>
        <taxon>Bacteria</taxon>
        <taxon>Bacillati</taxon>
        <taxon>Cyanobacteriota</taxon>
        <taxon>Cyanophyceae</taxon>
        <taxon>Coleofasciculales</taxon>
        <taxon>Coleofasciculaceae</taxon>
        <taxon>Moorena</taxon>
    </lineage>
</organism>
<dbReference type="AlphaFoldDB" id="A0A1U7MXT4"/>
<name>A0A1U7MXT4_9CYAN</name>
<sequence>MSWKPGSDRRGHDIIKVGFASSTCKLCPHRPLCTRTKKQGRTITLRPQRQHNALQQARQTQTTEAFQHRYAQRAGIEGTLAQGIKAFGLRRCRYIGLTKTHLQHIITASAMNIVRLVNWCQGVPFAATRCSRFAALAPTG</sequence>
<reference evidence="2 3" key="1">
    <citation type="submission" date="2016-10" db="EMBL/GenBank/DDBJ databases">
        <title>Comparative genomics uncovers the prolific and rare metabolic potential of the cyanobacterial genus Moorea.</title>
        <authorList>
            <person name="Leao T."/>
            <person name="Castelao G."/>
            <person name="Korobeynikov A."/>
            <person name="Monroe E.A."/>
            <person name="Podell S."/>
            <person name="Glukhov E."/>
            <person name="Allen E."/>
            <person name="Gerwick W.H."/>
            <person name="Gerwick L."/>
        </authorList>
    </citation>
    <scope>NUCLEOTIDE SEQUENCE [LARGE SCALE GENOMIC DNA]</scope>
    <source>
        <strain evidence="2 3">PNG5-198</strain>
    </source>
</reference>
<evidence type="ECO:0000313" key="2">
    <source>
        <dbReference type="EMBL" id="OLT58517.1"/>
    </source>
</evidence>
<proteinExistence type="predicted"/>
<gene>
    <name evidence="2" type="ORF">BJP37_05115</name>
</gene>
<evidence type="ECO:0000313" key="3">
    <source>
        <dbReference type="Proteomes" id="UP000186657"/>
    </source>
</evidence>
<keyword evidence="3" id="KW-1185">Reference proteome</keyword>
<dbReference type="Proteomes" id="UP000186657">
    <property type="component" value="Unassembled WGS sequence"/>
</dbReference>
<evidence type="ECO:0000259" key="1">
    <source>
        <dbReference type="Pfam" id="PF13751"/>
    </source>
</evidence>
<dbReference type="InterPro" id="IPR025668">
    <property type="entry name" value="Tnp_DDE_dom"/>
</dbReference>